<protein>
    <submittedName>
        <fullName evidence="2">Uncharacterized protein</fullName>
    </submittedName>
</protein>
<keyword evidence="1" id="KW-0472">Membrane</keyword>
<dbReference type="EMBL" id="BORQ01000013">
    <property type="protein sequence ID" value="GIO34828.1"/>
    <property type="molecule type" value="Genomic_DNA"/>
</dbReference>
<evidence type="ECO:0000313" key="2">
    <source>
        <dbReference type="EMBL" id="GIO34828.1"/>
    </source>
</evidence>
<keyword evidence="1" id="KW-0812">Transmembrane</keyword>
<keyword evidence="3" id="KW-1185">Reference proteome</keyword>
<gene>
    <name evidence="2" type="ORF">J2TS6_59690</name>
</gene>
<feature type="transmembrane region" description="Helical" evidence="1">
    <location>
        <begin position="61"/>
        <end position="82"/>
    </location>
</feature>
<feature type="transmembrane region" description="Helical" evidence="1">
    <location>
        <begin position="35"/>
        <end position="55"/>
    </location>
</feature>
<accession>A0A920CEG8</accession>
<name>A0A920CEG8_9BACL</name>
<comment type="caution">
    <text evidence="2">The sequence shown here is derived from an EMBL/GenBank/DDBJ whole genome shotgun (WGS) entry which is preliminary data.</text>
</comment>
<sequence length="85" mass="9656">MIITILDIALPSIIASIIVVYIITKFFPKDSIKMFLLSFQFMLFGISLFVLDYVAQSSEHILLFGGIFFVILGLLLSLSAFYREK</sequence>
<dbReference type="AlphaFoldDB" id="A0A920CEG8"/>
<evidence type="ECO:0000256" key="1">
    <source>
        <dbReference type="SAM" id="Phobius"/>
    </source>
</evidence>
<dbReference type="RefSeq" id="WP_160045192.1">
    <property type="nucleotide sequence ID" value="NZ_BORQ01000013.1"/>
</dbReference>
<organism evidence="2 3">
    <name type="scientific">Paenibacillus albilobatus</name>
    <dbReference type="NCBI Taxonomy" id="2716884"/>
    <lineage>
        <taxon>Bacteria</taxon>
        <taxon>Bacillati</taxon>
        <taxon>Bacillota</taxon>
        <taxon>Bacilli</taxon>
        <taxon>Bacillales</taxon>
        <taxon>Paenibacillaceae</taxon>
        <taxon>Paenibacillus</taxon>
    </lineage>
</organism>
<reference evidence="2" key="1">
    <citation type="submission" date="2021-03" db="EMBL/GenBank/DDBJ databases">
        <title>Antimicrobial resistance genes in bacteria isolated from Japanese honey, and their potential for conferring macrolide and lincosamide resistance in the American foulbrood pathogen Paenibacillus larvae.</title>
        <authorList>
            <person name="Okamoto M."/>
            <person name="Kumagai M."/>
            <person name="Kanamori H."/>
            <person name="Takamatsu D."/>
        </authorList>
    </citation>
    <scope>NUCLEOTIDE SEQUENCE</scope>
    <source>
        <strain evidence="2">J2TS6</strain>
    </source>
</reference>
<feature type="transmembrane region" description="Helical" evidence="1">
    <location>
        <begin position="6"/>
        <end position="23"/>
    </location>
</feature>
<dbReference type="Proteomes" id="UP000679779">
    <property type="component" value="Unassembled WGS sequence"/>
</dbReference>
<evidence type="ECO:0000313" key="3">
    <source>
        <dbReference type="Proteomes" id="UP000679779"/>
    </source>
</evidence>
<keyword evidence="1" id="KW-1133">Transmembrane helix</keyword>
<proteinExistence type="predicted"/>